<dbReference type="AlphaFoldDB" id="A0A5B8NQI9"/>
<feature type="disulfide bond" description="Redox-active" evidence="7">
    <location>
        <begin position="30"/>
        <end position="33"/>
    </location>
</feature>
<evidence type="ECO:0000313" key="9">
    <source>
        <dbReference type="EMBL" id="QDZ41266.1"/>
    </source>
</evidence>
<accession>A0A5B8NQI9</accession>
<evidence type="ECO:0000259" key="8">
    <source>
        <dbReference type="PROSITE" id="PS51352"/>
    </source>
</evidence>
<organism evidence="9 10">
    <name type="scientific">Euhalothece natronophila Z-M001</name>
    <dbReference type="NCBI Taxonomy" id="522448"/>
    <lineage>
        <taxon>Bacteria</taxon>
        <taxon>Bacillati</taxon>
        <taxon>Cyanobacteriota</taxon>
        <taxon>Cyanophyceae</taxon>
        <taxon>Oscillatoriophycideae</taxon>
        <taxon>Chroococcales</taxon>
        <taxon>Halothecacae</taxon>
        <taxon>Halothece cluster</taxon>
        <taxon>Euhalothece</taxon>
    </lineage>
</organism>
<proteinExistence type="inferred from homology"/>
<reference evidence="9" key="1">
    <citation type="submission" date="2019-08" db="EMBL/GenBank/DDBJ databases">
        <title>Carotenoids and Carotenoid Binding Proteins in the Halophilic Cyanobacterium Euhalothece sp. ZM00.</title>
        <authorList>
            <person name="Cho S.M."/>
            <person name="Song J.Y."/>
            <person name="Park Y.-I."/>
        </authorList>
    </citation>
    <scope>NUCLEOTIDE SEQUENCE [LARGE SCALE GENOMIC DNA]</scope>
    <source>
        <strain evidence="9">Z-M001</strain>
    </source>
</reference>
<keyword evidence="3" id="KW-0249">Electron transport</keyword>
<dbReference type="Pfam" id="PF00085">
    <property type="entry name" value="Thioredoxin"/>
    <property type="match status" value="1"/>
</dbReference>
<dbReference type="InterPro" id="IPR036249">
    <property type="entry name" value="Thioredoxin-like_sf"/>
</dbReference>
<dbReference type="GO" id="GO:0015035">
    <property type="term" value="F:protein-disulfide reductase activity"/>
    <property type="evidence" value="ECO:0007669"/>
    <property type="project" value="InterPro"/>
</dbReference>
<dbReference type="EMBL" id="CP042326">
    <property type="protein sequence ID" value="QDZ41266.1"/>
    <property type="molecule type" value="Genomic_DNA"/>
</dbReference>
<dbReference type="Proteomes" id="UP000318453">
    <property type="component" value="Chromosome"/>
</dbReference>
<comment type="similarity">
    <text evidence="1 6">Belongs to the thioredoxin family.</text>
</comment>
<evidence type="ECO:0000256" key="2">
    <source>
        <dbReference type="ARBA" id="ARBA00022448"/>
    </source>
</evidence>
<evidence type="ECO:0000256" key="1">
    <source>
        <dbReference type="ARBA" id="ARBA00008987"/>
    </source>
</evidence>
<name>A0A5B8NQI9_9CHRO</name>
<dbReference type="CDD" id="cd02947">
    <property type="entry name" value="TRX_family"/>
    <property type="match status" value="1"/>
</dbReference>
<dbReference type="GO" id="GO:0005829">
    <property type="term" value="C:cytosol"/>
    <property type="evidence" value="ECO:0007669"/>
    <property type="project" value="TreeGrafter"/>
</dbReference>
<keyword evidence="10" id="KW-1185">Reference proteome</keyword>
<dbReference type="InterPro" id="IPR013766">
    <property type="entry name" value="Thioredoxin_domain"/>
</dbReference>
<dbReference type="KEGG" id="enn:FRE64_15745"/>
<feature type="domain" description="Thioredoxin" evidence="8">
    <location>
        <begin position="1"/>
        <end position="106"/>
    </location>
</feature>
<gene>
    <name evidence="9" type="ORF">FRE64_15745</name>
</gene>
<evidence type="ECO:0000256" key="6">
    <source>
        <dbReference type="PIRNR" id="PIRNR000077"/>
    </source>
</evidence>
<evidence type="ECO:0000256" key="5">
    <source>
        <dbReference type="ARBA" id="ARBA00023284"/>
    </source>
</evidence>
<dbReference type="PIRSF" id="PIRSF000077">
    <property type="entry name" value="Thioredoxin"/>
    <property type="match status" value="1"/>
</dbReference>
<dbReference type="PANTHER" id="PTHR45663:SF11">
    <property type="entry name" value="GEO12009P1"/>
    <property type="match status" value="1"/>
</dbReference>
<dbReference type="PROSITE" id="PS51352">
    <property type="entry name" value="THIOREDOXIN_2"/>
    <property type="match status" value="1"/>
</dbReference>
<keyword evidence="4 7" id="KW-1015">Disulfide bond</keyword>
<protein>
    <recommendedName>
        <fullName evidence="6">Thioredoxin</fullName>
    </recommendedName>
</protein>
<dbReference type="PANTHER" id="PTHR45663">
    <property type="entry name" value="GEO12009P1"/>
    <property type="match status" value="1"/>
</dbReference>
<dbReference type="RefSeq" id="WP_146297100.1">
    <property type="nucleotide sequence ID" value="NZ_CP042326.1"/>
</dbReference>
<dbReference type="GO" id="GO:0045454">
    <property type="term" value="P:cell redox homeostasis"/>
    <property type="evidence" value="ECO:0007669"/>
    <property type="project" value="TreeGrafter"/>
</dbReference>
<dbReference type="InterPro" id="IPR005746">
    <property type="entry name" value="Thioredoxin"/>
</dbReference>
<keyword evidence="5 7" id="KW-0676">Redox-active center</keyword>
<evidence type="ECO:0000256" key="3">
    <source>
        <dbReference type="ARBA" id="ARBA00022982"/>
    </source>
</evidence>
<keyword evidence="2" id="KW-0813">Transport</keyword>
<dbReference type="PRINTS" id="PR00421">
    <property type="entry name" value="THIOREDOXIN"/>
</dbReference>
<evidence type="ECO:0000256" key="7">
    <source>
        <dbReference type="PIRSR" id="PIRSR000077-4"/>
    </source>
</evidence>
<dbReference type="Gene3D" id="3.40.30.10">
    <property type="entry name" value="Glutaredoxin"/>
    <property type="match status" value="1"/>
</dbReference>
<dbReference type="OrthoDB" id="530955at2"/>
<sequence>MVVTVNENNFSQEVLNSPQPTLVHFWAPWCGLCHLITPTLATFQQQWNQKIKLVSINADENFKLANAYRLKSLPTLILFHEGKIISRLEELKGRDELHRTLETLLQRHALANSA</sequence>
<evidence type="ECO:0000256" key="4">
    <source>
        <dbReference type="ARBA" id="ARBA00023157"/>
    </source>
</evidence>
<dbReference type="SUPFAM" id="SSF52833">
    <property type="entry name" value="Thioredoxin-like"/>
    <property type="match status" value="1"/>
</dbReference>
<evidence type="ECO:0000313" key="10">
    <source>
        <dbReference type="Proteomes" id="UP000318453"/>
    </source>
</evidence>